<evidence type="ECO:0000256" key="2">
    <source>
        <dbReference type="RuleBase" id="RU003749"/>
    </source>
</evidence>
<keyword evidence="5" id="KW-1185">Reference proteome</keyword>
<comment type="caution">
    <text evidence="4">The sequence shown here is derived from an EMBL/GenBank/DDBJ whole genome shotgun (WGS) entry which is preliminary data.</text>
</comment>
<dbReference type="InterPro" id="IPR002645">
    <property type="entry name" value="STAS_dom"/>
</dbReference>
<dbReference type="PROSITE" id="PS50801">
    <property type="entry name" value="STAS"/>
    <property type="match status" value="1"/>
</dbReference>
<name>A0A919SHI4_9ACTN</name>
<organism evidence="4 5">
    <name type="scientific">Actinoplanes auranticolor</name>
    <dbReference type="NCBI Taxonomy" id="47988"/>
    <lineage>
        <taxon>Bacteria</taxon>
        <taxon>Bacillati</taxon>
        <taxon>Actinomycetota</taxon>
        <taxon>Actinomycetes</taxon>
        <taxon>Micromonosporales</taxon>
        <taxon>Micromonosporaceae</taxon>
        <taxon>Actinoplanes</taxon>
    </lineage>
</organism>
<dbReference type="EMBL" id="BOQL01000035">
    <property type="protein sequence ID" value="GIM71123.1"/>
    <property type="molecule type" value="Genomic_DNA"/>
</dbReference>
<gene>
    <name evidence="4" type="ORF">Aau02nite_44250</name>
</gene>
<comment type="similarity">
    <text evidence="1 2">Belongs to the anti-sigma-factor antagonist family.</text>
</comment>
<dbReference type="CDD" id="cd07043">
    <property type="entry name" value="STAS_anti-anti-sigma_factors"/>
    <property type="match status" value="1"/>
</dbReference>
<dbReference type="InterPro" id="IPR003658">
    <property type="entry name" value="Anti-sigma_ant"/>
</dbReference>
<dbReference type="Gene3D" id="3.30.750.24">
    <property type="entry name" value="STAS domain"/>
    <property type="match status" value="1"/>
</dbReference>
<evidence type="ECO:0000259" key="3">
    <source>
        <dbReference type="PROSITE" id="PS50801"/>
    </source>
</evidence>
<dbReference type="GO" id="GO:0043856">
    <property type="term" value="F:anti-sigma factor antagonist activity"/>
    <property type="evidence" value="ECO:0007669"/>
    <property type="project" value="InterPro"/>
</dbReference>
<evidence type="ECO:0000256" key="1">
    <source>
        <dbReference type="ARBA" id="ARBA00009013"/>
    </source>
</evidence>
<dbReference type="InterPro" id="IPR036513">
    <property type="entry name" value="STAS_dom_sf"/>
</dbReference>
<dbReference type="PANTHER" id="PTHR33495">
    <property type="entry name" value="ANTI-SIGMA FACTOR ANTAGONIST TM_1081-RELATED-RELATED"/>
    <property type="match status" value="1"/>
</dbReference>
<dbReference type="AlphaFoldDB" id="A0A919SHI4"/>
<dbReference type="Proteomes" id="UP000681340">
    <property type="component" value="Unassembled WGS sequence"/>
</dbReference>
<proteinExistence type="inferred from homology"/>
<feature type="domain" description="STAS" evidence="3">
    <location>
        <begin position="5"/>
        <end position="115"/>
    </location>
</feature>
<reference evidence="4" key="1">
    <citation type="submission" date="2021-03" db="EMBL/GenBank/DDBJ databases">
        <title>Whole genome shotgun sequence of Actinoplanes auranticolor NBRC 12245.</title>
        <authorList>
            <person name="Komaki H."/>
            <person name="Tamura T."/>
        </authorList>
    </citation>
    <scope>NUCLEOTIDE SEQUENCE</scope>
    <source>
        <strain evidence="4">NBRC 12245</strain>
    </source>
</reference>
<accession>A0A919SHI4</accession>
<evidence type="ECO:0000313" key="4">
    <source>
        <dbReference type="EMBL" id="GIM71123.1"/>
    </source>
</evidence>
<dbReference type="NCBIfam" id="TIGR00377">
    <property type="entry name" value="ant_ant_sig"/>
    <property type="match status" value="1"/>
</dbReference>
<sequence length="115" mass="12436">MDDIWAYRVSRQGEMSLVVLSGEVDMSAEDELAAVLLAEMSRPGISCVQIDLDAVEFLDSSAINVLVRAFNAAREAGRELHIVRAHQTPLKVLEMTGLMPLLAPGGDTAVSDPDR</sequence>
<protein>
    <recommendedName>
        <fullName evidence="2">Anti-sigma factor antagonist</fullName>
    </recommendedName>
</protein>
<dbReference type="PANTHER" id="PTHR33495:SF2">
    <property type="entry name" value="ANTI-SIGMA FACTOR ANTAGONIST TM_1081-RELATED"/>
    <property type="match status" value="1"/>
</dbReference>
<dbReference type="SUPFAM" id="SSF52091">
    <property type="entry name" value="SpoIIaa-like"/>
    <property type="match status" value="1"/>
</dbReference>
<evidence type="ECO:0000313" key="5">
    <source>
        <dbReference type="Proteomes" id="UP000681340"/>
    </source>
</evidence>
<dbReference type="Pfam" id="PF01740">
    <property type="entry name" value="STAS"/>
    <property type="match status" value="1"/>
</dbReference>
<dbReference type="RefSeq" id="WP_212990426.1">
    <property type="nucleotide sequence ID" value="NZ_BAABEA010000002.1"/>
</dbReference>